<dbReference type="RefSeq" id="WP_195719070.1">
    <property type="nucleotide sequence ID" value="NZ_CP064056.1"/>
</dbReference>
<accession>A0A7T1F9K5</accession>
<keyword evidence="5" id="KW-1185">Reference proteome</keyword>
<evidence type="ECO:0000256" key="1">
    <source>
        <dbReference type="ARBA" id="ARBA00023125"/>
    </source>
</evidence>
<dbReference type="SUPFAM" id="SSF46689">
    <property type="entry name" value="Homeodomain-like"/>
    <property type="match status" value="1"/>
</dbReference>
<dbReference type="Pfam" id="PF14278">
    <property type="entry name" value="TetR_C_8"/>
    <property type="match status" value="1"/>
</dbReference>
<dbReference type="KEGG" id="sllo:ISP08_01345"/>
<evidence type="ECO:0000256" key="2">
    <source>
        <dbReference type="PROSITE-ProRule" id="PRU00335"/>
    </source>
</evidence>
<evidence type="ECO:0000259" key="3">
    <source>
        <dbReference type="PROSITE" id="PS50977"/>
    </source>
</evidence>
<dbReference type="Pfam" id="PF00440">
    <property type="entry name" value="TetR_N"/>
    <property type="match status" value="1"/>
</dbReference>
<dbReference type="EMBL" id="CP064056">
    <property type="protein sequence ID" value="QPM75407.1"/>
    <property type="molecule type" value="Genomic_DNA"/>
</dbReference>
<dbReference type="InterPro" id="IPR039532">
    <property type="entry name" value="TetR_C_Firmicutes"/>
</dbReference>
<dbReference type="PANTHER" id="PTHR43479:SF23">
    <property type="entry name" value="HTH TETR-TYPE DOMAIN-CONTAINING PROTEIN"/>
    <property type="match status" value="1"/>
</dbReference>
<keyword evidence="1 2" id="KW-0238">DNA-binding</keyword>
<dbReference type="Proteomes" id="UP000594455">
    <property type="component" value="Chromosome"/>
</dbReference>
<protein>
    <submittedName>
        <fullName evidence="4">TetR/AcrR family transcriptional regulator</fullName>
    </submittedName>
</protein>
<dbReference type="GO" id="GO:0003677">
    <property type="term" value="F:DNA binding"/>
    <property type="evidence" value="ECO:0007669"/>
    <property type="project" value="UniProtKB-UniRule"/>
</dbReference>
<dbReference type="InterPro" id="IPR050624">
    <property type="entry name" value="HTH-type_Tx_Regulator"/>
</dbReference>
<organism evidence="4 5">
    <name type="scientific">Staphylococcus lloydii</name>
    <dbReference type="NCBI Taxonomy" id="2781774"/>
    <lineage>
        <taxon>Bacteria</taxon>
        <taxon>Bacillati</taxon>
        <taxon>Bacillota</taxon>
        <taxon>Bacilli</taxon>
        <taxon>Bacillales</taxon>
        <taxon>Staphylococcaceae</taxon>
        <taxon>Staphylococcus</taxon>
    </lineage>
</organism>
<sequence>MNKKESMDPRAKRTKAYFINALITLLNKKDLNKITVQNIADEAKLTRGTFYLHYLDKQDFYSSVINDVLEELIVHVKDNAASQIIEKKDKIYAHPSFIKLFEYIYDHKEFFKVMLSDKGIPEFRRRLQNIVEEKIYEELVDNIVDLNQYNNIPKEILFSYITSAHIGVISSWLDNNVKYSPEFMAHLLYDWTLKGVINEVTTERKYY</sequence>
<feature type="domain" description="HTH tetR-type" evidence="3">
    <location>
        <begin position="12"/>
        <end position="72"/>
    </location>
</feature>
<name>A0A7T1F9K5_9STAP</name>
<evidence type="ECO:0000313" key="5">
    <source>
        <dbReference type="Proteomes" id="UP000594455"/>
    </source>
</evidence>
<dbReference type="Gene3D" id="1.10.357.10">
    <property type="entry name" value="Tetracycline Repressor, domain 2"/>
    <property type="match status" value="1"/>
</dbReference>
<dbReference type="AlphaFoldDB" id="A0A7T1F9K5"/>
<dbReference type="InterPro" id="IPR009057">
    <property type="entry name" value="Homeodomain-like_sf"/>
</dbReference>
<dbReference type="InterPro" id="IPR001647">
    <property type="entry name" value="HTH_TetR"/>
</dbReference>
<reference evidence="4 5" key="1">
    <citation type="submission" date="2020-10" db="EMBL/GenBank/DDBJ databases">
        <title>Closed genome sequences of Staphylococcus lloydii sp. nov. and Staphylococcus durrellii sp. nov. Isolated from Captive Fruit Bats (Pteropus livingstonii).</title>
        <authorList>
            <person name="Fountain K."/>
        </authorList>
    </citation>
    <scope>NUCLEOTIDE SEQUENCE [LARGE SCALE GENOMIC DNA]</scope>
    <source>
        <strain evidence="4 5">23_2_7_LY</strain>
    </source>
</reference>
<evidence type="ECO:0000313" key="4">
    <source>
        <dbReference type="EMBL" id="QPM75407.1"/>
    </source>
</evidence>
<proteinExistence type="predicted"/>
<dbReference type="PANTHER" id="PTHR43479">
    <property type="entry name" value="ACREF/ENVCD OPERON REPRESSOR-RELATED"/>
    <property type="match status" value="1"/>
</dbReference>
<feature type="DNA-binding region" description="H-T-H motif" evidence="2">
    <location>
        <begin position="35"/>
        <end position="54"/>
    </location>
</feature>
<dbReference type="PROSITE" id="PS50977">
    <property type="entry name" value="HTH_TETR_2"/>
    <property type="match status" value="1"/>
</dbReference>
<gene>
    <name evidence="4" type="ORF">ISP08_01345</name>
</gene>